<name>A0ABY8WAY6_9ACTN</name>
<dbReference type="SUPFAM" id="SSF117856">
    <property type="entry name" value="AF0104/ALDC/Ptd012-like"/>
    <property type="match status" value="1"/>
</dbReference>
<gene>
    <name evidence="2" type="ORF">ACTOB_006278</name>
</gene>
<evidence type="ECO:0000313" key="2">
    <source>
        <dbReference type="EMBL" id="WIM94263.1"/>
    </source>
</evidence>
<dbReference type="Proteomes" id="UP001240150">
    <property type="component" value="Chromosome"/>
</dbReference>
<reference evidence="2 3" key="1">
    <citation type="submission" date="2023-06" db="EMBL/GenBank/DDBJ databases">
        <authorList>
            <person name="Yushchuk O."/>
            <person name="Binda E."/>
            <person name="Ruckert-Reed C."/>
            <person name="Fedorenko V."/>
            <person name="Kalinowski J."/>
            <person name="Marinelli F."/>
        </authorList>
    </citation>
    <scope>NUCLEOTIDE SEQUENCE [LARGE SCALE GENOMIC DNA]</scope>
    <source>
        <strain evidence="2 3">NRRL 3884</strain>
    </source>
</reference>
<evidence type="ECO:0000313" key="3">
    <source>
        <dbReference type="Proteomes" id="UP001240150"/>
    </source>
</evidence>
<proteinExistence type="predicted"/>
<dbReference type="EMBL" id="CP126980">
    <property type="protein sequence ID" value="WIM94263.1"/>
    <property type="molecule type" value="Genomic_DNA"/>
</dbReference>
<dbReference type="PROSITE" id="PS51742">
    <property type="entry name" value="PPC"/>
    <property type="match status" value="1"/>
</dbReference>
<dbReference type="InterPro" id="IPR005175">
    <property type="entry name" value="PPC_dom"/>
</dbReference>
<dbReference type="Pfam" id="PF03479">
    <property type="entry name" value="PCC"/>
    <property type="match status" value="1"/>
</dbReference>
<feature type="domain" description="PPC" evidence="1">
    <location>
        <begin position="1"/>
        <end position="108"/>
    </location>
</feature>
<dbReference type="Gene3D" id="3.30.1330.80">
    <property type="entry name" value="Hypothetical protein, similar to alpha- acetolactate decarboxylase, domain 2"/>
    <property type="match status" value="1"/>
</dbReference>
<organism evidence="2 3">
    <name type="scientific">Actinoplanes oblitus</name>
    <dbReference type="NCBI Taxonomy" id="3040509"/>
    <lineage>
        <taxon>Bacteria</taxon>
        <taxon>Bacillati</taxon>
        <taxon>Actinomycetota</taxon>
        <taxon>Actinomycetes</taxon>
        <taxon>Micromonosporales</taxon>
        <taxon>Micromonosporaceae</taxon>
        <taxon>Actinoplanes</taxon>
    </lineage>
</organism>
<accession>A0ABY8WAY6</accession>
<sequence length="108" mass="11946">MHLIKVEKDQEVLATIGEAVANLGVTNGSLTLIGAVHEARVSVMHRDDAMVDRMRSYAQPFEMSGTGEIVNGEVHIHAWLAGEDLIVAGHAHELWVRDFFVRAYLNPL</sequence>
<protein>
    <submittedName>
        <fullName evidence="2">DUF296 domain-containing protein</fullName>
    </submittedName>
</protein>
<dbReference type="RefSeq" id="WP_284915466.1">
    <property type="nucleotide sequence ID" value="NZ_CP126980.1"/>
</dbReference>
<keyword evidence="3" id="KW-1185">Reference proteome</keyword>
<evidence type="ECO:0000259" key="1">
    <source>
        <dbReference type="PROSITE" id="PS51742"/>
    </source>
</evidence>